<dbReference type="PANTHER" id="PTHR10458">
    <property type="entry name" value="PEPTIDE DEFORMYLASE"/>
    <property type="match status" value="1"/>
</dbReference>
<gene>
    <name evidence="2" type="ORF">METZ01_LOCUS92455</name>
</gene>
<name>A0A381VHX9_9ZZZZ</name>
<dbReference type="PIRSF" id="PIRSF004749">
    <property type="entry name" value="Pep_def"/>
    <property type="match status" value="1"/>
</dbReference>
<dbReference type="NCBIfam" id="TIGR00079">
    <property type="entry name" value="pept_deformyl"/>
    <property type="match status" value="1"/>
</dbReference>
<dbReference type="InterPro" id="IPR036821">
    <property type="entry name" value="Peptide_deformylase_sf"/>
</dbReference>
<evidence type="ECO:0000313" key="2">
    <source>
        <dbReference type="EMBL" id="SVA39601.1"/>
    </source>
</evidence>
<dbReference type="InterPro" id="IPR023635">
    <property type="entry name" value="Peptide_deformylase"/>
</dbReference>
<dbReference type="Pfam" id="PF01327">
    <property type="entry name" value="Pep_deformylase"/>
    <property type="match status" value="1"/>
</dbReference>
<comment type="similarity">
    <text evidence="1">Belongs to the polypeptide deformylase family.</text>
</comment>
<dbReference type="CDD" id="cd00487">
    <property type="entry name" value="Pep_deformylase"/>
    <property type="match status" value="1"/>
</dbReference>
<dbReference type="PRINTS" id="PR01576">
    <property type="entry name" value="PDEFORMYLASE"/>
</dbReference>
<protein>
    <recommendedName>
        <fullName evidence="3">Peptide deformylase</fullName>
    </recommendedName>
</protein>
<dbReference type="GO" id="GO:0042586">
    <property type="term" value="F:peptide deformylase activity"/>
    <property type="evidence" value="ECO:0007669"/>
    <property type="project" value="InterPro"/>
</dbReference>
<accession>A0A381VHX9</accession>
<dbReference type="NCBIfam" id="NF001159">
    <property type="entry name" value="PRK00150.1-3"/>
    <property type="match status" value="1"/>
</dbReference>
<dbReference type="AlphaFoldDB" id="A0A381VHX9"/>
<dbReference type="Gene3D" id="3.90.45.10">
    <property type="entry name" value="Peptide deformylase"/>
    <property type="match status" value="1"/>
</dbReference>
<organism evidence="2">
    <name type="scientific">marine metagenome</name>
    <dbReference type="NCBI Taxonomy" id="408172"/>
    <lineage>
        <taxon>unclassified sequences</taxon>
        <taxon>metagenomes</taxon>
        <taxon>ecological metagenomes</taxon>
    </lineage>
</organism>
<sequence>MDALLEDMFDSMYEAEGIGLAANQVGLDMNLFIIDITHTEETEEVHVFINSKIVASHGDERVFLEGCLSLPGISLDVARPGKVTLKYQTPDEQWHENEFEGLLARAIQHEVDHLNGVFIVDRVGEVERIQYQAELKALEKNSKKFMKSRSGKKGFVL</sequence>
<dbReference type="SUPFAM" id="SSF56420">
    <property type="entry name" value="Peptide deformylase"/>
    <property type="match status" value="1"/>
</dbReference>
<proteinExistence type="inferred from homology"/>
<dbReference type="HAMAP" id="MF_00163">
    <property type="entry name" value="Pep_deformylase"/>
    <property type="match status" value="1"/>
</dbReference>
<evidence type="ECO:0000256" key="1">
    <source>
        <dbReference type="ARBA" id="ARBA00010759"/>
    </source>
</evidence>
<reference evidence="2" key="1">
    <citation type="submission" date="2018-05" db="EMBL/GenBank/DDBJ databases">
        <authorList>
            <person name="Lanie J.A."/>
            <person name="Ng W.-L."/>
            <person name="Kazmierczak K.M."/>
            <person name="Andrzejewski T.M."/>
            <person name="Davidsen T.M."/>
            <person name="Wayne K.J."/>
            <person name="Tettelin H."/>
            <person name="Glass J.I."/>
            <person name="Rusch D."/>
            <person name="Podicherti R."/>
            <person name="Tsui H.-C.T."/>
            <person name="Winkler M.E."/>
        </authorList>
    </citation>
    <scope>NUCLEOTIDE SEQUENCE</scope>
</reference>
<dbReference type="EMBL" id="UINC01008812">
    <property type="protein sequence ID" value="SVA39601.1"/>
    <property type="molecule type" value="Genomic_DNA"/>
</dbReference>
<evidence type="ECO:0008006" key="3">
    <source>
        <dbReference type="Google" id="ProtNLM"/>
    </source>
</evidence>
<dbReference type="PANTHER" id="PTHR10458:SF22">
    <property type="entry name" value="PEPTIDE DEFORMYLASE"/>
    <property type="match status" value="1"/>
</dbReference>